<dbReference type="Pfam" id="PF14064">
    <property type="entry name" value="HmuY"/>
    <property type="match status" value="1"/>
</dbReference>
<dbReference type="OrthoDB" id="1091850at2"/>
<keyword evidence="2" id="KW-0449">Lipoprotein</keyword>
<organism evidence="2 3">
    <name type="scientific">Flavobacterium aquidurense</name>
    <dbReference type="NCBI Taxonomy" id="362413"/>
    <lineage>
        <taxon>Bacteria</taxon>
        <taxon>Pseudomonadati</taxon>
        <taxon>Bacteroidota</taxon>
        <taxon>Flavobacteriia</taxon>
        <taxon>Flavobacteriales</taxon>
        <taxon>Flavobacteriaceae</taxon>
        <taxon>Flavobacterium</taxon>
    </lineage>
</organism>
<dbReference type="STRING" id="362413.RC62_3971"/>
<evidence type="ECO:0000256" key="1">
    <source>
        <dbReference type="SAM" id="SignalP"/>
    </source>
</evidence>
<feature type="signal peptide" evidence="1">
    <location>
        <begin position="1"/>
        <end position="21"/>
    </location>
</feature>
<dbReference type="PROSITE" id="PS51257">
    <property type="entry name" value="PROKAR_LIPOPROTEIN"/>
    <property type="match status" value="1"/>
</dbReference>
<dbReference type="PATRIC" id="fig|362413.3.peg.3896"/>
<keyword evidence="1" id="KW-0732">Signal</keyword>
<dbReference type="RefSeq" id="WP_055093272.1">
    <property type="nucleotide sequence ID" value="NZ_JRLF01000007.1"/>
</dbReference>
<sequence length="471" mass="50277">MKKNFILILSFVLLAFTACNSDDNNGQSSVAIAFAESSYNLTSTATPVQIKFSAPAPAAGTITIAYTATAAAYTTDFTTLPVAAESKITLPFAKDATSVEFTFTKIKNAVGAEVKNVIFSISSTSINAEVVGNKTIQLNFNETASLGTALAPEVGGPMQPNQVYVDLSSGKMTTAVRTSWDLGFYGGSEFRIILNSSLKMAAKQLTSTNIDEVQVADETMIISQGQGNATQIDDPTGVFSKSGGIAEVSSTDADNKVYLINMGSNPATTKPATGSEGSAGGTSRGWKKIRVLKSGSDYKVQYADIAATTHEEITISKNSAYNFTFLSLLDKKVVSVEPQKNQWDLNFTTFTNIIPGATPTPYFYPDFVVSNLKGGAKAYQVLTSAFAYDAFTLANVDTAKFTEDQRNIGSNWRSTSAAGADGNPVSQFVLKTDRFFVVKDPAGNIYKLKFTGGANEAGERGYPKFQYAILK</sequence>
<comment type="caution">
    <text evidence="2">The sequence shown here is derived from an EMBL/GenBank/DDBJ whole genome shotgun (WGS) entry which is preliminary data.</text>
</comment>
<dbReference type="CDD" id="cd12105">
    <property type="entry name" value="HmuY"/>
    <property type="match status" value="1"/>
</dbReference>
<gene>
    <name evidence="2" type="ORF">RC62_3971</name>
</gene>
<feature type="chain" id="PRO_5006183875" evidence="1">
    <location>
        <begin position="22"/>
        <end position="471"/>
    </location>
</feature>
<evidence type="ECO:0000313" key="2">
    <source>
        <dbReference type="EMBL" id="KQB41625.1"/>
    </source>
</evidence>
<dbReference type="AlphaFoldDB" id="A0A0Q0SC13"/>
<evidence type="ECO:0000313" key="3">
    <source>
        <dbReference type="Proteomes" id="UP000050443"/>
    </source>
</evidence>
<accession>A0A0Q0SC13</accession>
<name>A0A0Q0SC13_9FLAO</name>
<dbReference type="Proteomes" id="UP000050443">
    <property type="component" value="Unassembled WGS sequence"/>
</dbReference>
<dbReference type="InterPro" id="IPR025921">
    <property type="entry name" value="HmuY"/>
</dbReference>
<dbReference type="EMBL" id="JRLF01000007">
    <property type="protein sequence ID" value="KQB41625.1"/>
    <property type="molecule type" value="Genomic_DNA"/>
</dbReference>
<proteinExistence type="predicted"/>
<reference evidence="2 3" key="1">
    <citation type="submission" date="2014-09" db="EMBL/GenBank/DDBJ databases">
        <title>Genome sequence of Flavobacterium aquidurense RC62.</title>
        <authorList>
            <person name="Kim J.F."/>
            <person name="Kwak M.-J."/>
        </authorList>
    </citation>
    <scope>NUCLEOTIDE SEQUENCE [LARGE SCALE GENOMIC DNA]</scope>
    <source>
        <strain evidence="2 3">RC62</strain>
    </source>
</reference>
<protein>
    <submittedName>
        <fullName evidence="2">Lipoprotein</fullName>
    </submittedName>
</protein>